<dbReference type="KEGG" id="nneo:PQG83_05065"/>
<accession>A0AA96GKN6</accession>
<name>A0AA96GKN6_9BACT</name>
<protein>
    <submittedName>
        <fullName evidence="1">Uncharacterized protein</fullName>
    </submittedName>
</protein>
<organism evidence="1 2">
    <name type="scientific">Candidatus Nitrospira neomarina</name>
    <dbReference type="NCBI Taxonomy" id="3020899"/>
    <lineage>
        <taxon>Bacteria</taxon>
        <taxon>Pseudomonadati</taxon>
        <taxon>Nitrospirota</taxon>
        <taxon>Nitrospiria</taxon>
        <taxon>Nitrospirales</taxon>
        <taxon>Nitrospiraceae</taxon>
        <taxon>Nitrospira</taxon>
    </lineage>
</organism>
<reference evidence="1 2" key="1">
    <citation type="submission" date="2023-01" db="EMBL/GenBank/DDBJ databases">
        <title>Cultivation and genomic characterization of new, ubiquitous marine nitrite-oxidizing bacteria from the Nitrospirales.</title>
        <authorList>
            <person name="Mueller A.J."/>
            <person name="Daebeler A."/>
            <person name="Herbold C.W."/>
            <person name="Kirkegaard R.H."/>
            <person name="Daims H."/>
        </authorList>
    </citation>
    <scope>NUCLEOTIDE SEQUENCE [LARGE SCALE GENOMIC DNA]</scope>
    <source>
        <strain evidence="1 2">DK</strain>
    </source>
</reference>
<dbReference type="AlphaFoldDB" id="A0AA96GKN6"/>
<keyword evidence="2" id="KW-1185">Reference proteome</keyword>
<dbReference type="RefSeq" id="WP_312747493.1">
    <property type="nucleotide sequence ID" value="NZ_CP116968.1"/>
</dbReference>
<gene>
    <name evidence="1" type="ORF">PQG83_05065</name>
</gene>
<evidence type="ECO:0000313" key="1">
    <source>
        <dbReference type="EMBL" id="WNM63127.1"/>
    </source>
</evidence>
<dbReference type="EMBL" id="CP116968">
    <property type="protein sequence ID" value="WNM63127.1"/>
    <property type="molecule type" value="Genomic_DNA"/>
</dbReference>
<sequence length="76" mass="8717">MEWETVLAYMTGTVDQELLLRNKYLVAENRILRNQIRGRVRLRDGEQTTLAALGKRLGKKAMAEVMSVVKRETLLA</sequence>
<dbReference type="Proteomes" id="UP001302494">
    <property type="component" value="Chromosome"/>
</dbReference>
<evidence type="ECO:0000313" key="2">
    <source>
        <dbReference type="Proteomes" id="UP001302494"/>
    </source>
</evidence>
<proteinExistence type="predicted"/>